<reference evidence="2" key="1">
    <citation type="submission" date="2021-09" db="EMBL/GenBank/DDBJ databases">
        <authorList>
            <consortium name="AG Swart"/>
            <person name="Singh M."/>
            <person name="Singh A."/>
            <person name="Seah K."/>
            <person name="Emmerich C."/>
        </authorList>
    </citation>
    <scope>NUCLEOTIDE SEQUENCE</scope>
    <source>
        <strain evidence="2">ATCC30299</strain>
    </source>
</reference>
<gene>
    <name evidence="2" type="ORF">BSTOLATCC_MIC28514</name>
</gene>
<dbReference type="EMBL" id="CAJZBQ010000028">
    <property type="protein sequence ID" value="CAG9321227.1"/>
    <property type="molecule type" value="Genomic_DNA"/>
</dbReference>
<evidence type="ECO:0000256" key="1">
    <source>
        <dbReference type="SAM" id="MobiDB-lite"/>
    </source>
</evidence>
<keyword evidence="3" id="KW-1185">Reference proteome</keyword>
<dbReference type="Proteomes" id="UP001162131">
    <property type="component" value="Unassembled WGS sequence"/>
</dbReference>
<feature type="region of interest" description="Disordered" evidence="1">
    <location>
        <begin position="81"/>
        <end position="108"/>
    </location>
</feature>
<evidence type="ECO:0000313" key="2">
    <source>
        <dbReference type="EMBL" id="CAG9321227.1"/>
    </source>
</evidence>
<proteinExistence type="predicted"/>
<feature type="compositionally biased region" description="Polar residues" evidence="1">
    <location>
        <begin position="88"/>
        <end position="108"/>
    </location>
</feature>
<sequence length="108" mass="13048">MSENKRLMMIETHLSNHLNFNTKNTCLDEYRKRERPFNSEQLREMIFNPFYTASKKIWNAIKDRPDLFNRLRSLKRAEMHWAKEPTSEWPTSARSQKLVKNSTEQTQT</sequence>
<organism evidence="2 3">
    <name type="scientific">Blepharisma stoltei</name>
    <dbReference type="NCBI Taxonomy" id="1481888"/>
    <lineage>
        <taxon>Eukaryota</taxon>
        <taxon>Sar</taxon>
        <taxon>Alveolata</taxon>
        <taxon>Ciliophora</taxon>
        <taxon>Postciliodesmatophora</taxon>
        <taxon>Heterotrichea</taxon>
        <taxon>Heterotrichida</taxon>
        <taxon>Blepharismidae</taxon>
        <taxon>Blepharisma</taxon>
    </lineage>
</organism>
<name>A0AAU9JAC0_9CILI</name>
<evidence type="ECO:0000313" key="3">
    <source>
        <dbReference type="Proteomes" id="UP001162131"/>
    </source>
</evidence>
<dbReference type="AlphaFoldDB" id="A0AAU9JAC0"/>
<comment type="caution">
    <text evidence="2">The sequence shown here is derived from an EMBL/GenBank/DDBJ whole genome shotgun (WGS) entry which is preliminary data.</text>
</comment>
<accession>A0AAU9JAC0</accession>
<protein>
    <submittedName>
        <fullName evidence="2">Uncharacterized protein</fullName>
    </submittedName>
</protein>